<name>A0A1Y2BTN2_9FUNG</name>
<dbReference type="PROSITE" id="PS50040">
    <property type="entry name" value="EF1G_C"/>
    <property type="match status" value="1"/>
</dbReference>
<dbReference type="SUPFAM" id="SSF47616">
    <property type="entry name" value="GST C-terminal domain-like"/>
    <property type="match status" value="1"/>
</dbReference>
<protein>
    <submittedName>
        <fullName evidence="8">EEF1-gamma domain-containing protein</fullName>
    </submittedName>
</protein>
<dbReference type="InterPro" id="IPR010987">
    <property type="entry name" value="Glutathione-S-Trfase_C-like"/>
</dbReference>
<evidence type="ECO:0000313" key="8">
    <source>
        <dbReference type="EMBL" id="ORY38120.1"/>
    </source>
</evidence>
<evidence type="ECO:0000259" key="5">
    <source>
        <dbReference type="PROSITE" id="PS50040"/>
    </source>
</evidence>
<reference evidence="8 9" key="1">
    <citation type="submission" date="2016-07" db="EMBL/GenBank/DDBJ databases">
        <title>Pervasive Adenine N6-methylation of Active Genes in Fungi.</title>
        <authorList>
            <consortium name="DOE Joint Genome Institute"/>
            <person name="Mondo S.J."/>
            <person name="Dannebaum R.O."/>
            <person name="Kuo R.C."/>
            <person name="Labutti K."/>
            <person name="Haridas S."/>
            <person name="Kuo A."/>
            <person name="Salamov A."/>
            <person name="Ahrendt S.R."/>
            <person name="Lipzen A."/>
            <person name="Sullivan W."/>
            <person name="Andreopoulos W.B."/>
            <person name="Clum A."/>
            <person name="Lindquist E."/>
            <person name="Daum C."/>
            <person name="Ramamoorthy G.K."/>
            <person name="Gryganskyi A."/>
            <person name="Culley D."/>
            <person name="Magnuson J.K."/>
            <person name="James T.Y."/>
            <person name="O'Malley M.A."/>
            <person name="Stajich J.E."/>
            <person name="Spatafora J.W."/>
            <person name="Visel A."/>
            <person name="Grigoriev I.V."/>
        </authorList>
    </citation>
    <scope>NUCLEOTIDE SEQUENCE [LARGE SCALE GENOMIC DNA]</scope>
    <source>
        <strain evidence="8 9">JEL800</strain>
    </source>
</reference>
<dbReference type="EMBL" id="MCGO01000045">
    <property type="protein sequence ID" value="ORY38120.1"/>
    <property type="molecule type" value="Genomic_DNA"/>
</dbReference>
<dbReference type="AlphaFoldDB" id="A0A1Y2BTN2"/>
<dbReference type="CDD" id="cd03044">
    <property type="entry name" value="GST_N_EF1Bgamma"/>
    <property type="match status" value="1"/>
</dbReference>
<gene>
    <name evidence="8" type="ORF">BCR33DRAFT_758803</name>
</gene>
<keyword evidence="1 3" id="KW-0251">Elongation factor</keyword>
<dbReference type="Pfam" id="PF02798">
    <property type="entry name" value="GST_N"/>
    <property type="match status" value="1"/>
</dbReference>
<dbReference type="FunFam" id="3.40.30.10:FF:000148">
    <property type="entry name" value="Elongation factor 1B gamma"/>
    <property type="match status" value="1"/>
</dbReference>
<dbReference type="Pfam" id="PF00647">
    <property type="entry name" value="EF1G"/>
    <property type="match status" value="1"/>
</dbReference>
<dbReference type="Pfam" id="PF00043">
    <property type="entry name" value="GST_C"/>
    <property type="match status" value="1"/>
</dbReference>
<dbReference type="STRING" id="329046.A0A1Y2BTN2"/>
<dbReference type="GO" id="GO:0005737">
    <property type="term" value="C:cytoplasm"/>
    <property type="evidence" value="ECO:0007669"/>
    <property type="project" value="TreeGrafter"/>
</dbReference>
<dbReference type="PANTHER" id="PTHR43986:SF1">
    <property type="entry name" value="ELONGATION FACTOR 1-GAMMA"/>
    <property type="match status" value="1"/>
</dbReference>
<evidence type="ECO:0000259" key="6">
    <source>
        <dbReference type="PROSITE" id="PS50404"/>
    </source>
</evidence>
<accession>A0A1Y2BTN2</accession>
<dbReference type="GO" id="GO:0003746">
    <property type="term" value="F:translation elongation factor activity"/>
    <property type="evidence" value="ECO:0007669"/>
    <property type="project" value="UniProtKB-UniRule"/>
</dbReference>
<dbReference type="InterPro" id="IPR050802">
    <property type="entry name" value="EF-GSTs"/>
</dbReference>
<dbReference type="PANTHER" id="PTHR43986">
    <property type="entry name" value="ELONGATION FACTOR 1-GAMMA"/>
    <property type="match status" value="1"/>
</dbReference>
<organism evidence="8 9">
    <name type="scientific">Rhizoclosmatium globosum</name>
    <dbReference type="NCBI Taxonomy" id="329046"/>
    <lineage>
        <taxon>Eukaryota</taxon>
        <taxon>Fungi</taxon>
        <taxon>Fungi incertae sedis</taxon>
        <taxon>Chytridiomycota</taxon>
        <taxon>Chytridiomycota incertae sedis</taxon>
        <taxon>Chytridiomycetes</taxon>
        <taxon>Chytridiales</taxon>
        <taxon>Chytriomycetaceae</taxon>
        <taxon>Rhizoclosmatium</taxon>
    </lineage>
</organism>
<dbReference type="InterPro" id="IPR004045">
    <property type="entry name" value="Glutathione_S-Trfase_N"/>
</dbReference>
<dbReference type="InterPro" id="IPR036249">
    <property type="entry name" value="Thioredoxin-like_sf"/>
</dbReference>
<comment type="caution">
    <text evidence="8">The sequence shown here is derived from an EMBL/GenBank/DDBJ whole genome shotgun (WGS) entry which is preliminary data.</text>
</comment>
<evidence type="ECO:0000256" key="4">
    <source>
        <dbReference type="SAM" id="MobiDB-lite"/>
    </source>
</evidence>
<sequence>MAPIGKIHSYPNNPRVAKALIAAKYNGVEVEVVPVEMGKSNKTPEFLKKFPLGKVPAFEANDGFTLYESNAIAFYVAAYKQGTQLLGATPKESAQIQQWIGVADNELAPAAATWLFPILGWMPNNEQNTNKAKEDVKKTLAVLNQHLLNHTYLVGEVITLADITVVSALLNFYRMVFDAPFRAAFKNVNRWFLTCVNQPEFKDVLGEVALAEKAQVAGAYKPATPAPAAAAAPAKKEAAPKKEAASKKEAAPKKEAPKKKDDDEEEEESYADEKPKAKNPLDLLPKSDFNLEEWKRFYSNNDTRPTACNWFWDKFDPAGFSLYRLDYKYNSELTLTFMSSNLVGGVYHRLEAARKYAFGSLAVLGEDHKNSIAGYFVYRGDGIPAEVQDTPDFESWTFTRCDPSDAATRELFNAYIAWDEVIEGKKFADAKVFK</sequence>
<feature type="domain" description="EF-1-gamma C-terminal" evidence="5">
    <location>
        <begin position="277"/>
        <end position="434"/>
    </location>
</feature>
<feature type="domain" description="GST C-terminal" evidence="7">
    <location>
        <begin position="89"/>
        <end position="226"/>
    </location>
</feature>
<dbReference type="PROSITE" id="PS50404">
    <property type="entry name" value="GST_NTER"/>
    <property type="match status" value="1"/>
</dbReference>
<dbReference type="SFLD" id="SFLDS00019">
    <property type="entry name" value="Glutathione_Transferase_(cytos"/>
    <property type="match status" value="1"/>
</dbReference>
<dbReference type="Gene3D" id="3.40.30.10">
    <property type="entry name" value="Glutaredoxin"/>
    <property type="match status" value="1"/>
</dbReference>
<proteinExistence type="predicted"/>
<dbReference type="SFLD" id="SFLDG00358">
    <property type="entry name" value="Main_(cytGST)"/>
    <property type="match status" value="1"/>
</dbReference>
<dbReference type="InterPro" id="IPR040079">
    <property type="entry name" value="Glutathione_S-Trfase"/>
</dbReference>
<feature type="compositionally biased region" description="Basic and acidic residues" evidence="4">
    <location>
        <begin position="234"/>
        <end position="261"/>
    </location>
</feature>
<feature type="domain" description="GST N-terminal" evidence="6">
    <location>
        <begin position="3"/>
        <end position="84"/>
    </location>
</feature>
<dbReference type="SUPFAM" id="SSF89942">
    <property type="entry name" value="eEF1-gamma domain"/>
    <property type="match status" value="1"/>
</dbReference>
<dbReference type="InterPro" id="IPR001662">
    <property type="entry name" value="EF1B_G_C"/>
</dbReference>
<dbReference type="Proteomes" id="UP000193642">
    <property type="component" value="Unassembled WGS sequence"/>
</dbReference>
<keyword evidence="9" id="KW-1185">Reference proteome</keyword>
<evidence type="ECO:0000256" key="3">
    <source>
        <dbReference type="PROSITE-ProRule" id="PRU00519"/>
    </source>
</evidence>
<feature type="region of interest" description="Disordered" evidence="4">
    <location>
        <begin position="225"/>
        <end position="284"/>
    </location>
</feature>
<dbReference type="SMART" id="SM01183">
    <property type="entry name" value="EF1G"/>
    <property type="match status" value="1"/>
</dbReference>
<dbReference type="InterPro" id="IPR004046">
    <property type="entry name" value="GST_C"/>
</dbReference>
<dbReference type="SUPFAM" id="SSF52833">
    <property type="entry name" value="Thioredoxin-like"/>
    <property type="match status" value="1"/>
</dbReference>
<evidence type="ECO:0000313" key="9">
    <source>
        <dbReference type="Proteomes" id="UP000193642"/>
    </source>
</evidence>
<dbReference type="CDD" id="cd03181">
    <property type="entry name" value="GST_C_EF1Bgamma_like"/>
    <property type="match status" value="1"/>
</dbReference>
<evidence type="ECO:0000256" key="2">
    <source>
        <dbReference type="ARBA" id="ARBA00022917"/>
    </source>
</evidence>
<dbReference type="FunFam" id="1.20.1050.10:FF:000006">
    <property type="entry name" value="Elongation factor 1 gamma"/>
    <property type="match status" value="1"/>
</dbReference>
<dbReference type="PROSITE" id="PS50405">
    <property type="entry name" value="GST_CTER"/>
    <property type="match status" value="1"/>
</dbReference>
<dbReference type="OrthoDB" id="249703at2759"/>
<keyword evidence="2 3" id="KW-0648">Protein biosynthesis</keyword>
<evidence type="ECO:0000259" key="7">
    <source>
        <dbReference type="PROSITE" id="PS50405"/>
    </source>
</evidence>
<dbReference type="InterPro" id="IPR036433">
    <property type="entry name" value="EF1B_G_C_sf"/>
</dbReference>
<dbReference type="Gene3D" id="3.30.70.1010">
    <property type="entry name" value="Translation elongation factor EF1B, gamma chain, conserved domain"/>
    <property type="match status" value="1"/>
</dbReference>
<dbReference type="FunFam" id="3.30.70.1010:FF:000001">
    <property type="entry name" value="Elongation factor 1-gamma 1"/>
    <property type="match status" value="1"/>
</dbReference>
<dbReference type="Gene3D" id="1.20.1050.10">
    <property type="match status" value="1"/>
</dbReference>
<dbReference type="GO" id="GO:0005634">
    <property type="term" value="C:nucleus"/>
    <property type="evidence" value="ECO:0007669"/>
    <property type="project" value="TreeGrafter"/>
</dbReference>
<dbReference type="InterPro" id="IPR036282">
    <property type="entry name" value="Glutathione-S-Trfase_C_sf"/>
</dbReference>
<evidence type="ECO:0000256" key="1">
    <source>
        <dbReference type="ARBA" id="ARBA00022768"/>
    </source>
</evidence>